<reference evidence="3" key="1">
    <citation type="submission" date="2025-08" db="UniProtKB">
        <authorList>
            <consortium name="RefSeq"/>
        </authorList>
    </citation>
    <scope>IDENTIFICATION</scope>
</reference>
<keyword evidence="2" id="KW-1185">Reference proteome</keyword>
<dbReference type="RefSeq" id="XP_005098534.1">
    <property type="nucleotide sequence ID" value="XM_005098477.3"/>
</dbReference>
<organism evidence="2 3">
    <name type="scientific">Aplysia californica</name>
    <name type="common">California sea hare</name>
    <dbReference type="NCBI Taxonomy" id="6500"/>
    <lineage>
        <taxon>Eukaryota</taxon>
        <taxon>Metazoa</taxon>
        <taxon>Spiralia</taxon>
        <taxon>Lophotrochozoa</taxon>
        <taxon>Mollusca</taxon>
        <taxon>Gastropoda</taxon>
        <taxon>Heterobranchia</taxon>
        <taxon>Euthyneura</taxon>
        <taxon>Tectipleura</taxon>
        <taxon>Aplysiida</taxon>
        <taxon>Aplysioidea</taxon>
        <taxon>Aplysiidae</taxon>
        <taxon>Aplysia</taxon>
    </lineage>
</organism>
<dbReference type="GeneID" id="101850416"/>
<feature type="compositionally biased region" description="Polar residues" evidence="1">
    <location>
        <begin position="362"/>
        <end position="371"/>
    </location>
</feature>
<feature type="region of interest" description="Disordered" evidence="1">
    <location>
        <begin position="314"/>
        <end position="371"/>
    </location>
</feature>
<name>A0ABM0JPJ8_APLCA</name>
<feature type="compositionally biased region" description="Polar residues" evidence="1">
    <location>
        <begin position="339"/>
        <end position="355"/>
    </location>
</feature>
<gene>
    <name evidence="3" type="primary">LOC101850416</name>
</gene>
<sequence>MARNEEKQLARLNRVYLQQQKDEALKKRPPRPSLNTLNTADEVKKWLPSILSDIDFYVKQMKVTCYPERQVDEFSKRIDGLKGEYKAFLRKIRQLDPDVQATPWSDRPYSKKKRLEQQTYSCELTDTSATCSTEADPQAKFQPLSAPILSNDSFYDSCYGYRKDKTEVENDLINTSSDLQDEPLQFNFSSVDRVIIPTSGSGGRACRLLEKYRQKKSQNSVPAICASGNELEASNSFQVTPSEALPNWRLMRDQTKPTSTVGCDNTNNENMPHNQQSWSADTCDDALVFNGSASNTKAAQNKKLLSSSQRLDSLNVGQDISSPPVGVTLYDDKKGSLEPGTSQTSVPCSSSQITGSLGLPYTDSSSSDEGS</sequence>
<protein>
    <submittedName>
        <fullName evidence="3">Uncharacterized protein LOC101850416</fullName>
    </submittedName>
</protein>
<evidence type="ECO:0000256" key="1">
    <source>
        <dbReference type="SAM" id="MobiDB-lite"/>
    </source>
</evidence>
<evidence type="ECO:0000313" key="3">
    <source>
        <dbReference type="RefSeq" id="XP_005098534.1"/>
    </source>
</evidence>
<evidence type="ECO:0000313" key="2">
    <source>
        <dbReference type="Proteomes" id="UP000694888"/>
    </source>
</evidence>
<dbReference type="Proteomes" id="UP000694888">
    <property type="component" value="Unplaced"/>
</dbReference>
<dbReference type="InterPro" id="IPR009360">
    <property type="entry name" value="Isy1"/>
</dbReference>
<feature type="region of interest" description="Disordered" evidence="1">
    <location>
        <begin position="257"/>
        <end position="278"/>
    </location>
</feature>
<proteinExistence type="predicted"/>
<dbReference type="Pfam" id="PF06246">
    <property type="entry name" value="Isy1"/>
    <property type="match status" value="1"/>
</dbReference>
<accession>A0ABM0JPJ8</accession>